<proteinExistence type="inferred from homology"/>
<dbReference type="InterPro" id="IPR036236">
    <property type="entry name" value="Znf_C2H2_sf"/>
</dbReference>
<evidence type="ECO:0000313" key="12">
    <source>
        <dbReference type="Proteomes" id="UP000218811"/>
    </source>
</evidence>
<dbReference type="GO" id="GO:0006364">
    <property type="term" value="P:rRNA processing"/>
    <property type="evidence" value="ECO:0007669"/>
    <property type="project" value="TreeGrafter"/>
</dbReference>
<dbReference type="STRING" id="742152.A0A2H3JEE9"/>
<keyword evidence="6" id="KW-0539">Nucleus</keyword>
<dbReference type="OMA" id="DTHPISE"/>
<dbReference type="PROSITE" id="PS51804">
    <property type="entry name" value="ZF_C2HC_LYAR"/>
    <property type="match status" value="1"/>
</dbReference>
<protein>
    <recommendedName>
        <fullName evidence="10">Zinc finger C2H2 LYAR-type domain-containing protein</fullName>
    </recommendedName>
</protein>
<evidence type="ECO:0000256" key="8">
    <source>
        <dbReference type="PROSITE-ProRule" id="PRU01145"/>
    </source>
</evidence>
<dbReference type="AlphaFoldDB" id="A0A2H3JEE9"/>
<dbReference type="GO" id="GO:0008270">
    <property type="term" value="F:zinc ion binding"/>
    <property type="evidence" value="ECO:0007669"/>
    <property type="project" value="UniProtKB-KW"/>
</dbReference>
<dbReference type="Gene3D" id="3.30.1490.490">
    <property type="match status" value="1"/>
</dbReference>
<evidence type="ECO:0000256" key="3">
    <source>
        <dbReference type="ARBA" id="ARBA00022737"/>
    </source>
</evidence>
<feature type="compositionally biased region" description="Basic and acidic residues" evidence="9">
    <location>
        <begin position="169"/>
        <end position="182"/>
    </location>
</feature>
<dbReference type="Pfam" id="PF08790">
    <property type="entry name" value="zf-LYAR"/>
    <property type="match status" value="1"/>
</dbReference>
<dbReference type="EMBL" id="KB467865">
    <property type="protein sequence ID" value="PCH36058.1"/>
    <property type="molecule type" value="Genomic_DNA"/>
</dbReference>
<dbReference type="InterPro" id="IPR039999">
    <property type="entry name" value="LYAR"/>
</dbReference>
<accession>A0A2H3JEE9</accession>
<comment type="subcellular location">
    <subcellularLocation>
        <location evidence="1">Nucleus</location>
    </subcellularLocation>
</comment>
<feature type="compositionally biased region" description="Basic and acidic residues" evidence="9">
    <location>
        <begin position="191"/>
        <end position="201"/>
    </location>
</feature>
<evidence type="ECO:0000256" key="6">
    <source>
        <dbReference type="ARBA" id="ARBA00023242"/>
    </source>
</evidence>
<evidence type="ECO:0000256" key="2">
    <source>
        <dbReference type="ARBA" id="ARBA00022723"/>
    </source>
</evidence>
<gene>
    <name evidence="11" type="ORF">WOLCODRAFT_91821</name>
</gene>
<reference evidence="11 12" key="1">
    <citation type="journal article" date="2012" name="Science">
        <title>The Paleozoic origin of enzymatic lignin decomposition reconstructed from 31 fungal genomes.</title>
        <authorList>
            <person name="Floudas D."/>
            <person name="Binder M."/>
            <person name="Riley R."/>
            <person name="Barry K."/>
            <person name="Blanchette R.A."/>
            <person name="Henrissat B."/>
            <person name="Martinez A.T."/>
            <person name="Otillar R."/>
            <person name="Spatafora J.W."/>
            <person name="Yadav J.S."/>
            <person name="Aerts A."/>
            <person name="Benoit I."/>
            <person name="Boyd A."/>
            <person name="Carlson A."/>
            <person name="Copeland A."/>
            <person name="Coutinho P.M."/>
            <person name="de Vries R.P."/>
            <person name="Ferreira P."/>
            <person name="Findley K."/>
            <person name="Foster B."/>
            <person name="Gaskell J."/>
            <person name="Glotzer D."/>
            <person name="Gorecki P."/>
            <person name="Heitman J."/>
            <person name="Hesse C."/>
            <person name="Hori C."/>
            <person name="Igarashi K."/>
            <person name="Jurgens J.A."/>
            <person name="Kallen N."/>
            <person name="Kersten P."/>
            <person name="Kohler A."/>
            <person name="Kuees U."/>
            <person name="Kumar T.K.A."/>
            <person name="Kuo A."/>
            <person name="LaButti K."/>
            <person name="Larrondo L.F."/>
            <person name="Lindquist E."/>
            <person name="Ling A."/>
            <person name="Lombard V."/>
            <person name="Lucas S."/>
            <person name="Lundell T."/>
            <person name="Martin R."/>
            <person name="McLaughlin D.J."/>
            <person name="Morgenstern I."/>
            <person name="Morin E."/>
            <person name="Murat C."/>
            <person name="Nagy L.G."/>
            <person name="Nolan M."/>
            <person name="Ohm R.A."/>
            <person name="Patyshakuliyeva A."/>
            <person name="Rokas A."/>
            <person name="Ruiz-Duenas F.J."/>
            <person name="Sabat G."/>
            <person name="Salamov A."/>
            <person name="Samejima M."/>
            <person name="Schmutz J."/>
            <person name="Slot J.C."/>
            <person name="St John F."/>
            <person name="Stenlid J."/>
            <person name="Sun H."/>
            <person name="Sun S."/>
            <person name="Syed K."/>
            <person name="Tsang A."/>
            <person name="Wiebenga A."/>
            <person name="Young D."/>
            <person name="Pisabarro A."/>
            <person name="Eastwood D.C."/>
            <person name="Martin F."/>
            <person name="Cullen D."/>
            <person name="Grigoriev I.V."/>
            <person name="Hibbett D.S."/>
        </authorList>
    </citation>
    <scope>NUCLEOTIDE SEQUENCE [LARGE SCALE GENOMIC DNA]</scope>
    <source>
        <strain evidence="11 12">MD-104</strain>
    </source>
</reference>
<name>A0A2H3JEE9_WOLCO</name>
<evidence type="ECO:0000313" key="11">
    <source>
        <dbReference type="EMBL" id="PCH36058.1"/>
    </source>
</evidence>
<organism evidence="11 12">
    <name type="scientific">Wolfiporia cocos (strain MD-104)</name>
    <name type="common">Brown rot fungus</name>
    <dbReference type="NCBI Taxonomy" id="742152"/>
    <lineage>
        <taxon>Eukaryota</taxon>
        <taxon>Fungi</taxon>
        <taxon>Dikarya</taxon>
        <taxon>Basidiomycota</taxon>
        <taxon>Agaricomycotina</taxon>
        <taxon>Agaricomycetes</taxon>
        <taxon>Polyporales</taxon>
        <taxon>Phaeolaceae</taxon>
        <taxon>Wolfiporia</taxon>
    </lineage>
</organism>
<feature type="region of interest" description="Disordered" evidence="9">
    <location>
        <begin position="73"/>
        <end position="331"/>
    </location>
</feature>
<dbReference type="GO" id="GO:0003677">
    <property type="term" value="F:DNA binding"/>
    <property type="evidence" value="ECO:0007669"/>
    <property type="project" value="InterPro"/>
</dbReference>
<feature type="compositionally biased region" description="Basic and acidic residues" evidence="9">
    <location>
        <begin position="253"/>
        <end position="270"/>
    </location>
</feature>
<evidence type="ECO:0000259" key="10">
    <source>
        <dbReference type="Pfam" id="PF08790"/>
    </source>
</evidence>
<dbReference type="Proteomes" id="UP000218811">
    <property type="component" value="Unassembled WGS sequence"/>
</dbReference>
<feature type="compositionally biased region" description="Low complexity" evidence="9">
    <location>
        <begin position="75"/>
        <end position="95"/>
    </location>
</feature>
<keyword evidence="4 8" id="KW-0863">Zinc-finger</keyword>
<evidence type="ECO:0000256" key="4">
    <source>
        <dbReference type="ARBA" id="ARBA00022771"/>
    </source>
</evidence>
<feature type="compositionally biased region" description="Low complexity" evidence="9">
    <location>
        <begin position="227"/>
        <end position="241"/>
    </location>
</feature>
<evidence type="ECO:0000256" key="1">
    <source>
        <dbReference type="ARBA" id="ARBA00004123"/>
    </source>
</evidence>
<dbReference type="PANTHER" id="PTHR13100:SF10">
    <property type="entry name" value="CELL GROWTH-REGULATING NUCLEOLAR PROTEIN"/>
    <property type="match status" value="1"/>
</dbReference>
<dbReference type="SUPFAM" id="SSF57667">
    <property type="entry name" value="beta-beta-alpha zinc fingers"/>
    <property type="match status" value="2"/>
</dbReference>
<sequence>MHASFVAPVLIEVAYRCEGCGDTVKKPKLDVHRSQCNSSFTCIDCMTTFSGPAQYKAHTQCISEAEKYQKGLYKGQQNGGPRNNNRGNGDGRQNGSTGKYQPWARNSGPGGSSRRGHPRNEASGANNTPLGTPARMSPVTSPVISSPPEQDKMEEPVPAASTLTSPPPKEAKEAEKKEEKKGKKEKKKEKKEKVQADEKGAESTVAEPTKAEETVKSKKKGKEVEVSEAAASEAATESSTKNDADAVAAAESTGEKQKRKRDEAVAEDAVKSAPAQPAEAGAEKSKKNKKRRKSELADGEDETAVKDVEATTADEGKKKKKNKSIKSDVAA</sequence>
<evidence type="ECO:0000256" key="9">
    <source>
        <dbReference type="SAM" id="MobiDB-lite"/>
    </source>
</evidence>
<dbReference type="GO" id="GO:0000122">
    <property type="term" value="P:negative regulation of transcription by RNA polymerase II"/>
    <property type="evidence" value="ECO:0007669"/>
    <property type="project" value="TreeGrafter"/>
</dbReference>
<keyword evidence="12" id="KW-1185">Reference proteome</keyword>
<dbReference type="FunFam" id="3.30.1490.490:FF:000001">
    <property type="entry name" value="cell growth-regulating nucleolar protein-like"/>
    <property type="match status" value="1"/>
</dbReference>
<keyword evidence="3" id="KW-0677">Repeat</keyword>
<keyword evidence="2" id="KW-0479">Metal-binding</keyword>
<dbReference type="OrthoDB" id="21474at2759"/>
<evidence type="ECO:0000256" key="7">
    <source>
        <dbReference type="ARBA" id="ARBA00061084"/>
    </source>
</evidence>
<dbReference type="GO" id="GO:0005730">
    <property type="term" value="C:nucleolus"/>
    <property type="evidence" value="ECO:0007669"/>
    <property type="project" value="TreeGrafter"/>
</dbReference>
<dbReference type="InterPro" id="IPR014898">
    <property type="entry name" value="Znf_C2H2_LYAR"/>
</dbReference>
<feature type="domain" description="Zinc finger C2H2 LYAR-type" evidence="10">
    <location>
        <begin position="40"/>
        <end position="68"/>
    </location>
</feature>
<feature type="compositionally biased region" description="Basic and acidic residues" evidence="9">
    <location>
        <begin position="303"/>
        <end position="317"/>
    </location>
</feature>
<dbReference type="PANTHER" id="PTHR13100">
    <property type="entry name" value="CELL GROWTH-REGULATING NUCLEOLAR PROTEIN LYAR"/>
    <property type="match status" value="1"/>
</dbReference>
<comment type="similarity">
    <text evidence="7">Belongs to the UPF0743 family.</text>
</comment>
<keyword evidence="5" id="KW-0862">Zinc</keyword>
<feature type="compositionally biased region" description="Low complexity" evidence="9">
    <location>
        <begin position="137"/>
        <end position="148"/>
    </location>
</feature>
<evidence type="ECO:0000256" key="5">
    <source>
        <dbReference type="ARBA" id="ARBA00022833"/>
    </source>
</evidence>